<dbReference type="InterPro" id="IPR008979">
    <property type="entry name" value="Galactose-bd-like_sf"/>
</dbReference>
<dbReference type="InterPro" id="IPR000209">
    <property type="entry name" value="Peptidase_S8/S53_dom"/>
</dbReference>
<reference evidence="19 20" key="1">
    <citation type="submission" date="2024-01" db="EMBL/GenBank/DDBJ databases">
        <title>The genome of the rayed Mediterranean limpet Patella caerulea (Linnaeus, 1758).</title>
        <authorList>
            <person name="Anh-Thu Weber A."/>
            <person name="Halstead-Nussloch G."/>
        </authorList>
    </citation>
    <scope>NUCLEOTIDE SEQUENCE [LARGE SCALE GENOMIC DNA]</scope>
    <source>
        <strain evidence="19">AATW-2023a</strain>
        <tissue evidence="19">Whole specimen</tissue>
    </source>
</reference>
<proteinExistence type="inferred from homology"/>
<dbReference type="InterPro" id="IPR015500">
    <property type="entry name" value="Peptidase_S8_subtilisin-rel"/>
</dbReference>
<dbReference type="Pfam" id="PF16470">
    <property type="entry name" value="S8_pro-domain"/>
    <property type="match status" value="1"/>
</dbReference>
<dbReference type="InterPro" id="IPR023827">
    <property type="entry name" value="Peptidase_S8_Asp-AS"/>
</dbReference>
<evidence type="ECO:0000256" key="14">
    <source>
        <dbReference type="PIRSR" id="PIRSR615500-1"/>
    </source>
</evidence>
<name>A0AAN8JRL4_PATCE</name>
<dbReference type="PROSITE" id="PS51829">
    <property type="entry name" value="P_HOMO_B"/>
    <property type="match status" value="1"/>
</dbReference>
<dbReference type="Proteomes" id="UP001347796">
    <property type="component" value="Unassembled WGS sequence"/>
</dbReference>
<keyword evidence="6 17" id="KW-0732">Signal</keyword>
<dbReference type="PRINTS" id="PR00723">
    <property type="entry name" value="SUBTILISIN"/>
</dbReference>
<dbReference type="GO" id="GO:0008104">
    <property type="term" value="P:intracellular protein localization"/>
    <property type="evidence" value="ECO:0007669"/>
    <property type="project" value="UniProtKB-ARBA"/>
</dbReference>
<dbReference type="InterPro" id="IPR002884">
    <property type="entry name" value="P_dom"/>
</dbReference>
<keyword evidence="5" id="KW-0165">Cleavage on pair of basic residues</keyword>
<evidence type="ECO:0000256" key="15">
    <source>
        <dbReference type="PROSITE-ProRule" id="PRU01240"/>
    </source>
</evidence>
<evidence type="ECO:0000256" key="7">
    <source>
        <dbReference type="ARBA" id="ARBA00022801"/>
    </source>
</evidence>
<feature type="active site" description="Charge relay system" evidence="14 15">
    <location>
        <position position="222"/>
    </location>
</feature>
<dbReference type="Gene3D" id="3.30.70.850">
    <property type="entry name" value="Peptidase S8, pro-domain"/>
    <property type="match status" value="1"/>
</dbReference>
<dbReference type="GO" id="GO:0008038">
    <property type="term" value="P:neuron recognition"/>
    <property type="evidence" value="ECO:0007669"/>
    <property type="project" value="UniProtKB-ARBA"/>
</dbReference>
<dbReference type="GO" id="GO:0016486">
    <property type="term" value="P:peptide hormone processing"/>
    <property type="evidence" value="ECO:0007669"/>
    <property type="project" value="TreeGrafter"/>
</dbReference>
<dbReference type="PROSITE" id="PS00136">
    <property type="entry name" value="SUBTILASE_ASP"/>
    <property type="match status" value="1"/>
</dbReference>
<comment type="similarity">
    <text evidence="3">Belongs to the peptidase S8 family. Furin subfamily.</text>
</comment>
<feature type="signal peptide" evidence="17">
    <location>
        <begin position="1"/>
        <end position="22"/>
    </location>
</feature>
<dbReference type="Gene3D" id="3.40.50.200">
    <property type="entry name" value="Peptidase S8/S53 domain"/>
    <property type="match status" value="1"/>
</dbReference>
<keyword evidence="4 15" id="KW-0645">Protease</keyword>
<dbReference type="SUPFAM" id="SSF52743">
    <property type="entry name" value="Subtilisin-like"/>
    <property type="match status" value="1"/>
</dbReference>
<dbReference type="AlphaFoldDB" id="A0AAN8JRL4"/>
<keyword evidence="8 15" id="KW-0720">Serine protease</keyword>
<evidence type="ECO:0000256" key="6">
    <source>
        <dbReference type="ARBA" id="ARBA00022729"/>
    </source>
</evidence>
<feature type="domain" description="P/Homo B" evidence="18">
    <location>
        <begin position="475"/>
        <end position="613"/>
    </location>
</feature>
<feature type="region of interest" description="Disordered" evidence="16">
    <location>
        <begin position="199"/>
        <end position="221"/>
    </location>
</feature>
<organism evidence="19 20">
    <name type="scientific">Patella caerulea</name>
    <name type="common">Rayed Mediterranean limpet</name>
    <dbReference type="NCBI Taxonomy" id="87958"/>
    <lineage>
        <taxon>Eukaryota</taxon>
        <taxon>Metazoa</taxon>
        <taxon>Spiralia</taxon>
        <taxon>Lophotrochozoa</taxon>
        <taxon>Mollusca</taxon>
        <taxon>Gastropoda</taxon>
        <taxon>Patellogastropoda</taxon>
        <taxon>Patelloidea</taxon>
        <taxon>Patellidae</taxon>
        <taxon>Patella</taxon>
    </lineage>
</organism>
<keyword evidence="12" id="KW-1015">Disulfide bond</keyword>
<dbReference type="Pfam" id="PF00082">
    <property type="entry name" value="Peptidase_S8"/>
    <property type="match status" value="1"/>
</dbReference>
<dbReference type="GO" id="GO:0043005">
    <property type="term" value="C:neuron projection"/>
    <property type="evidence" value="ECO:0007669"/>
    <property type="project" value="TreeGrafter"/>
</dbReference>
<evidence type="ECO:0000256" key="17">
    <source>
        <dbReference type="SAM" id="SignalP"/>
    </source>
</evidence>
<dbReference type="InterPro" id="IPR038466">
    <property type="entry name" value="S8_pro-domain_sf"/>
</dbReference>
<evidence type="ECO:0000313" key="20">
    <source>
        <dbReference type="Proteomes" id="UP001347796"/>
    </source>
</evidence>
<evidence type="ECO:0000256" key="8">
    <source>
        <dbReference type="ARBA" id="ARBA00022825"/>
    </source>
</evidence>
<evidence type="ECO:0000313" key="19">
    <source>
        <dbReference type="EMBL" id="KAK6179824.1"/>
    </source>
</evidence>
<dbReference type="GO" id="GO:0016020">
    <property type="term" value="C:membrane"/>
    <property type="evidence" value="ECO:0007669"/>
    <property type="project" value="UniProtKB-SubCell"/>
</dbReference>
<dbReference type="CDD" id="cd04059">
    <property type="entry name" value="Peptidases_S8_Protein_convertases_Kexins_Furin-like"/>
    <property type="match status" value="1"/>
</dbReference>
<dbReference type="FunFam" id="3.40.50.200:FF:000001">
    <property type="entry name" value="Furin 2, isoform B"/>
    <property type="match status" value="1"/>
</dbReference>
<dbReference type="GO" id="GO:0005737">
    <property type="term" value="C:cytoplasm"/>
    <property type="evidence" value="ECO:0007669"/>
    <property type="project" value="UniProtKB-ARBA"/>
</dbReference>
<dbReference type="SUPFAM" id="SSF49785">
    <property type="entry name" value="Galactose-binding domain-like"/>
    <property type="match status" value="1"/>
</dbReference>
<evidence type="ECO:0000256" key="11">
    <source>
        <dbReference type="ARBA" id="ARBA00023145"/>
    </source>
</evidence>
<dbReference type="PROSITE" id="PS00137">
    <property type="entry name" value="SUBTILASE_HIS"/>
    <property type="match status" value="1"/>
</dbReference>
<dbReference type="Pfam" id="PF01483">
    <property type="entry name" value="P_proprotein"/>
    <property type="match status" value="1"/>
</dbReference>
<dbReference type="InterPro" id="IPR022398">
    <property type="entry name" value="Peptidase_S8_His-AS"/>
</dbReference>
<keyword evidence="11" id="KW-0865">Zymogen</keyword>
<feature type="active site" description="Charge relay system" evidence="14 15">
    <location>
        <position position="181"/>
    </location>
</feature>
<keyword evidence="10" id="KW-0472">Membrane</keyword>
<sequence length="670" mass="74572">MSKEFIFLILNLVVQYVTLVSATHFINEWAVEIKGGPTIAKRVAADHGYEVIDQIRGFDDNYLLRHKDVASRSKRSADHHTKRLTSDSRVEWADQQFSKSRVKRGYLEDIDLETRQVNFAHKREDENKVYRETSFSDPLWPSQWYLHDERENLAEPKKDLHVIPLWNRGLSGKGVTVSILDDGLEYKHEDLIDNYAPEASYDFNNKDPDPTPRYDPTNENKHGTRCAGEVAMKADNDKCGVGVAFNAKIGGIKILDGTVTDTLEGEALQFAHDKIDIYSASWGPNDDGHTVEGPGRLATQAFKNGVTKGRNGKGVIYVWASGNGGRLYDNCDCDGYTGSIYTLSISSASQTFKKPWYGELCASTMGTTYSSGSAVDNRVISTDLNNTCTSSHTGTSAAAPLAAGIIALLLEANPNLTWRDVQHLVTWTSQVEPLRQNKDDHGWVKNGAGFLVNTAFGFGILDGTGLVDAAKDWQKVPAQSACEVVVTKDSNLPQALKSNQTLEIEINTSGCKGQANEVNYIEHVQLKLTLDYTKRGAVSVYLISPSNTSTMLLSERPYDKSTQGFKSWPLMSVHNWGEDPTGKWKVVLEDTTNDKNTGIVKDLKLVIHGTKEQPQHMKNGPRTYIRNYNHVQNKEKPEKSPESLINGETFLKLNYLRDSVRGLKALFQGM</sequence>
<keyword evidence="7 15" id="KW-0378">Hydrolase</keyword>
<keyword evidence="20" id="KW-1185">Reference proteome</keyword>
<dbReference type="EMBL" id="JAZGQO010000008">
    <property type="protein sequence ID" value="KAK6179824.1"/>
    <property type="molecule type" value="Genomic_DNA"/>
</dbReference>
<evidence type="ECO:0000256" key="4">
    <source>
        <dbReference type="ARBA" id="ARBA00022670"/>
    </source>
</evidence>
<dbReference type="InterPro" id="IPR036852">
    <property type="entry name" value="Peptidase_S8/S53_dom_sf"/>
</dbReference>
<keyword evidence="9" id="KW-0106">Calcium</keyword>
<comment type="caution">
    <text evidence="19">The sequence shown here is derived from an EMBL/GenBank/DDBJ whole genome shotgun (WGS) entry which is preliminary data.</text>
</comment>
<evidence type="ECO:0000256" key="5">
    <source>
        <dbReference type="ARBA" id="ARBA00022685"/>
    </source>
</evidence>
<evidence type="ECO:0000256" key="10">
    <source>
        <dbReference type="ARBA" id="ARBA00023136"/>
    </source>
</evidence>
<feature type="compositionally biased region" description="Basic and acidic residues" evidence="16">
    <location>
        <begin position="204"/>
        <end position="221"/>
    </location>
</feature>
<feature type="active site" description="Charge relay system" evidence="14 15">
    <location>
        <position position="396"/>
    </location>
</feature>
<evidence type="ECO:0000256" key="16">
    <source>
        <dbReference type="SAM" id="MobiDB-lite"/>
    </source>
</evidence>
<comment type="subcellular location">
    <subcellularLocation>
        <location evidence="2">Membrane</location>
    </subcellularLocation>
</comment>
<keyword evidence="13" id="KW-0325">Glycoprotein</keyword>
<dbReference type="InterPro" id="IPR032815">
    <property type="entry name" value="S8_pro-domain"/>
</dbReference>
<dbReference type="FunFam" id="2.60.120.260:FF:000006">
    <property type="entry name" value="Proprotein convertase subtilisin/kexin type 5"/>
    <property type="match status" value="1"/>
</dbReference>
<dbReference type="PANTHER" id="PTHR42884">
    <property type="entry name" value="PROPROTEIN CONVERTASE SUBTILISIN/KEXIN-RELATED"/>
    <property type="match status" value="1"/>
</dbReference>
<evidence type="ECO:0000256" key="13">
    <source>
        <dbReference type="ARBA" id="ARBA00023180"/>
    </source>
</evidence>
<dbReference type="SUPFAM" id="SSF54897">
    <property type="entry name" value="Protease propeptides/inhibitors"/>
    <property type="match status" value="1"/>
</dbReference>
<dbReference type="PROSITE" id="PS00138">
    <property type="entry name" value="SUBTILASE_SER"/>
    <property type="match status" value="1"/>
</dbReference>
<evidence type="ECO:0000256" key="1">
    <source>
        <dbReference type="ARBA" id="ARBA00001913"/>
    </source>
</evidence>
<protein>
    <recommendedName>
        <fullName evidence="18">P/Homo B domain-containing protein</fullName>
    </recommendedName>
</protein>
<dbReference type="InterPro" id="IPR034182">
    <property type="entry name" value="Kexin/furin"/>
</dbReference>
<dbReference type="PROSITE" id="PS51892">
    <property type="entry name" value="SUBTILASE"/>
    <property type="match status" value="1"/>
</dbReference>
<evidence type="ECO:0000256" key="2">
    <source>
        <dbReference type="ARBA" id="ARBA00004370"/>
    </source>
</evidence>
<evidence type="ECO:0000256" key="9">
    <source>
        <dbReference type="ARBA" id="ARBA00022837"/>
    </source>
</evidence>
<evidence type="ECO:0000256" key="3">
    <source>
        <dbReference type="ARBA" id="ARBA00005325"/>
    </source>
</evidence>
<dbReference type="PANTHER" id="PTHR42884:SF14">
    <property type="entry name" value="NEUROENDOCRINE CONVERTASE 1"/>
    <property type="match status" value="1"/>
</dbReference>
<accession>A0AAN8JRL4</accession>
<dbReference type="GO" id="GO:0005615">
    <property type="term" value="C:extracellular space"/>
    <property type="evidence" value="ECO:0007669"/>
    <property type="project" value="TreeGrafter"/>
</dbReference>
<gene>
    <name evidence="19" type="ORF">SNE40_012095</name>
</gene>
<dbReference type="InterPro" id="IPR023828">
    <property type="entry name" value="Peptidase_S8_Ser-AS"/>
</dbReference>
<dbReference type="FunFam" id="3.30.70.850:FF:000001">
    <property type="entry name" value="Proprotein convertase subtilisin/kexin type 5"/>
    <property type="match status" value="1"/>
</dbReference>
<evidence type="ECO:0000256" key="12">
    <source>
        <dbReference type="ARBA" id="ARBA00023157"/>
    </source>
</evidence>
<evidence type="ECO:0000259" key="18">
    <source>
        <dbReference type="PROSITE" id="PS51829"/>
    </source>
</evidence>
<comment type="cofactor">
    <cofactor evidence="1">
        <name>Ca(2+)</name>
        <dbReference type="ChEBI" id="CHEBI:29108"/>
    </cofactor>
</comment>
<feature type="chain" id="PRO_5042842096" description="P/Homo B domain-containing protein" evidence="17">
    <location>
        <begin position="23"/>
        <end position="670"/>
    </location>
</feature>
<dbReference type="GO" id="GO:0004252">
    <property type="term" value="F:serine-type endopeptidase activity"/>
    <property type="evidence" value="ECO:0007669"/>
    <property type="project" value="UniProtKB-UniRule"/>
</dbReference>
<dbReference type="GO" id="GO:0012505">
    <property type="term" value="C:endomembrane system"/>
    <property type="evidence" value="ECO:0007669"/>
    <property type="project" value="UniProtKB-ARBA"/>
</dbReference>
<dbReference type="Gene3D" id="2.60.120.260">
    <property type="entry name" value="Galactose-binding domain-like"/>
    <property type="match status" value="1"/>
</dbReference>